<organism evidence="3 4">
    <name type="scientific">Sutcliffiella horikoshii</name>
    <dbReference type="NCBI Taxonomy" id="79883"/>
    <lineage>
        <taxon>Bacteria</taxon>
        <taxon>Bacillati</taxon>
        <taxon>Bacillota</taxon>
        <taxon>Bacilli</taxon>
        <taxon>Bacillales</taxon>
        <taxon>Bacillaceae</taxon>
        <taxon>Sutcliffiella</taxon>
    </lineage>
</organism>
<keyword evidence="1" id="KW-0472">Membrane</keyword>
<dbReference type="AlphaFoldDB" id="A0A5D4SYP5"/>
<protein>
    <recommendedName>
        <fullName evidence="5">DUF3592 domain-containing protein</fullName>
    </recommendedName>
</protein>
<feature type="transmembrane region" description="Helical" evidence="1">
    <location>
        <begin position="117"/>
        <end position="136"/>
    </location>
</feature>
<keyword evidence="1" id="KW-1133">Transmembrane helix</keyword>
<name>A0A5D4SYP5_9BACI</name>
<feature type="chain" id="PRO_5022991626" description="DUF3592 domain-containing protein" evidence="2">
    <location>
        <begin position="22"/>
        <end position="147"/>
    </location>
</feature>
<reference evidence="3 4" key="1">
    <citation type="submission" date="2019-08" db="EMBL/GenBank/DDBJ databases">
        <title>Bacillus genomes from the desert of Cuatro Cienegas, Coahuila.</title>
        <authorList>
            <person name="Olmedo-Alvarez G."/>
        </authorList>
    </citation>
    <scope>NUCLEOTIDE SEQUENCE [LARGE SCALE GENOMIC DNA]</scope>
    <source>
        <strain evidence="3 4">CH28_1T</strain>
    </source>
</reference>
<evidence type="ECO:0000313" key="3">
    <source>
        <dbReference type="EMBL" id="TYS68079.1"/>
    </source>
</evidence>
<keyword evidence="1" id="KW-0812">Transmembrane</keyword>
<dbReference type="EMBL" id="VTEV01000004">
    <property type="protein sequence ID" value="TYS68079.1"/>
    <property type="molecule type" value="Genomic_DNA"/>
</dbReference>
<dbReference type="Proteomes" id="UP000322524">
    <property type="component" value="Unassembled WGS sequence"/>
</dbReference>
<evidence type="ECO:0000256" key="2">
    <source>
        <dbReference type="SAM" id="SignalP"/>
    </source>
</evidence>
<evidence type="ECO:0008006" key="5">
    <source>
        <dbReference type="Google" id="ProtNLM"/>
    </source>
</evidence>
<dbReference type="RefSeq" id="WP_148988062.1">
    <property type="nucleotide sequence ID" value="NZ_VTEV01000004.1"/>
</dbReference>
<proteinExistence type="predicted"/>
<keyword evidence="2" id="KW-0732">Signal</keyword>
<evidence type="ECO:0000313" key="4">
    <source>
        <dbReference type="Proteomes" id="UP000322524"/>
    </source>
</evidence>
<sequence>MKKKLILCLLFTFFASNNVYAMDWAYTFVVYKGGVYEVTEERLTNGAIGNEIGEVKRKADEYSGNYYGDASNHFDRGTKYYEIEGVAPDTAIAIEERSGEWVKAVYLHEAPFYWTDLLPYILLGIVAFVLFIVYSLRYASKRETRQH</sequence>
<accession>A0A5D4SYP5</accession>
<evidence type="ECO:0000256" key="1">
    <source>
        <dbReference type="SAM" id="Phobius"/>
    </source>
</evidence>
<dbReference type="OrthoDB" id="2357153at2"/>
<comment type="caution">
    <text evidence="3">The sequence shown here is derived from an EMBL/GenBank/DDBJ whole genome shotgun (WGS) entry which is preliminary data.</text>
</comment>
<feature type="signal peptide" evidence="2">
    <location>
        <begin position="1"/>
        <end position="21"/>
    </location>
</feature>
<gene>
    <name evidence="3" type="ORF">FZC76_10010</name>
</gene>